<dbReference type="AlphaFoldDB" id="A0A316VZH2"/>
<dbReference type="EMBL" id="KZ819389">
    <property type="protein sequence ID" value="PWN41661.1"/>
    <property type="molecule type" value="Genomic_DNA"/>
</dbReference>
<keyword evidence="1" id="KW-0863">Zinc-finger</keyword>
<dbReference type="OrthoDB" id="1939603at2759"/>
<organism evidence="4 5">
    <name type="scientific">Ceraceosorus guamensis</name>
    <dbReference type="NCBI Taxonomy" id="1522189"/>
    <lineage>
        <taxon>Eukaryota</taxon>
        <taxon>Fungi</taxon>
        <taxon>Dikarya</taxon>
        <taxon>Basidiomycota</taxon>
        <taxon>Ustilaginomycotina</taxon>
        <taxon>Exobasidiomycetes</taxon>
        <taxon>Ceraceosorales</taxon>
        <taxon>Ceraceosoraceae</taxon>
        <taxon>Ceraceosorus</taxon>
    </lineage>
</organism>
<evidence type="ECO:0000256" key="1">
    <source>
        <dbReference type="PROSITE-ProRule" id="PRU00042"/>
    </source>
</evidence>
<dbReference type="Gene3D" id="3.30.160.60">
    <property type="entry name" value="Classic Zinc Finger"/>
    <property type="match status" value="1"/>
</dbReference>
<feature type="domain" description="C2H2-type" evidence="3">
    <location>
        <begin position="363"/>
        <end position="394"/>
    </location>
</feature>
<dbReference type="PROSITE" id="PS50157">
    <property type="entry name" value="ZINC_FINGER_C2H2_2"/>
    <property type="match status" value="1"/>
</dbReference>
<feature type="compositionally biased region" description="Polar residues" evidence="2">
    <location>
        <begin position="452"/>
        <end position="470"/>
    </location>
</feature>
<gene>
    <name evidence="4" type="ORF">IE81DRAFT_324288</name>
</gene>
<feature type="compositionally biased region" description="Polar residues" evidence="2">
    <location>
        <begin position="243"/>
        <end position="253"/>
    </location>
</feature>
<dbReference type="GO" id="GO:0008270">
    <property type="term" value="F:zinc ion binding"/>
    <property type="evidence" value="ECO:0007669"/>
    <property type="project" value="UniProtKB-KW"/>
</dbReference>
<dbReference type="InterPro" id="IPR039327">
    <property type="entry name" value="CON7-like"/>
</dbReference>
<feature type="region of interest" description="Disordered" evidence="2">
    <location>
        <begin position="308"/>
        <end position="353"/>
    </location>
</feature>
<keyword evidence="5" id="KW-1185">Reference proteome</keyword>
<evidence type="ECO:0000313" key="5">
    <source>
        <dbReference type="Proteomes" id="UP000245783"/>
    </source>
</evidence>
<keyword evidence="1" id="KW-0479">Metal-binding</keyword>
<evidence type="ECO:0000256" key="2">
    <source>
        <dbReference type="SAM" id="MobiDB-lite"/>
    </source>
</evidence>
<evidence type="ECO:0000259" key="3">
    <source>
        <dbReference type="PROSITE" id="PS50157"/>
    </source>
</evidence>
<evidence type="ECO:0000313" key="4">
    <source>
        <dbReference type="EMBL" id="PWN41661.1"/>
    </source>
</evidence>
<dbReference type="InParanoid" id="A0A316VZH2"/>
<name>A0A316VZH2_9BASI</name>
<dbReference type="InterPro" id="IPR013087">
    <property type="entry name" value="Znf_C2H2_type"/>
</dbReference>
<reference evidence="4 5" key="1">
    <citation type="journal article" date="2018" name="Mol. Biol. Evol.">
        <title>Broad Genomic Sampling Reveals a Smut Pathogenic Ancestry of the Fungal Clade Ustilaginomycotina.</title>
        <authorList>
            <person name="Kijpornyongpan T."/>
            <person name="Mondo S.J."/>
            <person name="Barry K."/>
            <person name="Sandor L."/>
            <person name="Lee J."/>
            <person name="Lipzen A."/>
            <person name="Pangilinan J."/>
            <person name="LaButti K."/>
            <person name="Hainaut M."/>
            <person name="Henrissat B."/>
            <person name="Grigoriev I.V."/>
            <person name="Spatafora J.W."/>
            <person name="Aime M.C."/>
        </authorList>
    </citation>
    <scope>NUCLEOTIDE SEQUENCE [LARGE SCALE GENOMIC DNA]</scope>
    <source>
        <strain evidence="4 5">MCA 4658</strain>
    </source>
</reference>
<dbReference type="PANTHER" id="PTHR36167">
    <property type="entry name" value="C2H2 FINGER DOMAIN TRANSCRIPTION FACTOR (EUROFUNG)-RELATED"/>
    <property type="match status" value="1"/>
</dbReference>
<dbReference type="GO" id="GO:0006355">
    <property type="term" value="P:regulation of DNA-templated transcription"/>
    <property type="evidence" value="ECO:0007669"/>
    <property type="project" value="InterPro"/>
</dbReference>
<feature type="compositionally biased region" description="Basic and acidic residues" evidence="2">
    <location>
        <begin position="404"/>
        <end position="416"/>
    </location>
</feature>
<dbReference type="PROSITE" id="PS00028">
    <property type="entry name" value="ZINC_FINGER_C2H2_1"/>
    <property type="match status" value="1"/>
</dbReference>
<feature type="region of interest" description="Disordered" evidence="2">
    <location>
        <begin position="1"/>
        <end position="214"/>
    </location>
</feature>
<protein>
    <recommendedName>
        <fullName evidence="3">C2H2-type domain-containing protein</fullName>
    </recommendedName>
</protein>
<feature type="compositionally biased region" description="Polar residues" evidence="2">
    <location>
        <begin position="156"/>
        <end position="189"/>
    </location>
</feature>
<feature type="compositionally biased region" description="Gly residues" evidence="2">
    <location>
        <begin position="336"/>
        <end position="345"/>
    </location>
</feature>
<dbReference type="STRING" id="1522189.A0A316VZH2"/>
<keyword evidence="1" id="KW-0862">Zinc</keyword>
<dbReference type="GeneID" id="37036064"/>
<feature type="region of interest" description="Disordered" evidence="2">
    <location>
        <begin position="228"/>
        <end position="255"/>
    </location>
</feature>
<sequence length="550" mass="56435">MSRITRRRPMGKVEGGADSGFAEPLPPASAGYAPYDHDQLDPNLGGADYSHNAPGYGAPPGEYSSNGASHLPGHSFSDASVAQRGHTSPDDENSHAGYYGSTSYDGSRGQHLPPLAQALDGSAHDGTARYHGNGSHAGGSYDAEPTSFDSHIMNPSDGSAATISASHDYSNGHGSAVHHTSSQYQSGPASSAGVMTPPPPGSSHGGSTHGYYQQPPAHMLHRASISGPVMSHHYSHPAPTATAPVSGSASFSSMGAPPHAGDMAAWGNASGSARPHTADGMFGGPFGLGPQGWTGAIPSNYNRGPRASISSVSSMNEGSPTSGGGKIFSYMVGGDESAGGPGGHGSNHKKRPRRRYDEIERLYNCSFPGCAKSYGTLNHLNAHVAMQKHGAKRTPGEFKEMRKAWRKGKREEESRRQAAVPTHGDDLLRGGVPSAGFSGAPGSMQHVYPSGSGLTYQGAPSGSSMGSISGHQPRYSAPHAGSAFMSPPSNGAVSGAPYAAQSAPLDPSGRPYSSAGTAVHHQQQHQHGHPVGPGPQGGLGAYLMAHRGSI</sequence>
<feature type="compositionally biased region" description="Polar residues" evidence="2">
    <location>
        <begin position="308"/>
        <end position="320"/>
    </location>
</feature>
<feature type="compositionally biased region" description="Basic residues" evidence="2">
    <location>
        <begin position="1"/>
        <end position="10"/>
    </location>
</feature>
<dbReference type="PANTHER" id="PTHR36167:SF3">
    <property type="entry name" value="C2H2 FINGER DOMAIN TRANSCRIPTION FACTOR (EUROFUNG)-RELATED"/>
    <property type="match status" value="1"/>
</dbReference>
<proteinExistence type="predicted"/>
<feature type="region of interest" description="Disordered" evidence="2">
    <location>
        <begin position="404"/>
        <end position="540"/>
    </location>
</feature>
<accession>A0A316VZH2</accession>
<dbReference type="RefSeq" id="XP_025368821.1">
    <property type="nucleotide sequence ID" value="XM_025514194.1"/>
</dbReference>
<dbReference type="Proteomes" id="UP000245783">
    <property type="component" value="Unassembled WGS sequence"/>
</dbReference>